<dbReference type="Pfam" id="PF07690">
    <property type="entry name" value="MFS_1"/>
    <property type="match status" value="1"/>
</dbReference>
<dbReference type="GO" id="GO:0022857">
    <property type="term" value="F:transmembrane transporter activity"/>
    <property type="evidence" value="ECO:0007669"/>
    <property type="project" value="InterPro"/>
</dbReference>
<dbReference type="InterPro" id="IPR011701">
    <property type="entry name" value="MFS"/>
</dbReference>
<dbReference type="AlphaFoldDB" id="A0A381RL81"/>
<keyword evidence="2" id="KW-0813">Transport</keyword>
<feature type="transmembrane region" description="Helical" evidence="7">
    <location>
        <begin position="341"/>
        <end position="368"/>
    </location>
</feature>
<organism evidence="9">
    <name type="scientific">marine metagenome</name>
    <dbReference type="NCBI Taxonomy" id="408172"/>
    <lineage>
        <taxon>unclassified sequences</taxon>
        <taxon>metagenomes</taxon>
        <taxon>ecological metagenomes</taxon>
    </lineage>
</organism>
<dbReference type="PROSITE" id="PS50850">
    <property type="entry name" value="MFS"/>
    <property type="match status" value="1"/>
</dbReference>
<evidence type="ECO:0000313" key="9">
    <source>
        <dbReference type="EMBL" id="SUZ92596.1"/>
    </source>
</evidence>
<comment type="subcellular location">
    <subcellularLocation>
        <location evidence="1">Membrane</location>
        <topology evidence="1">Multi-pass membrane protein</topology>
    </subcellularLocation>
</comment>
<dbReference type="Gene3D" id="1.20.1250.20">
    <property type="entry name" value="MFS general substrate transporter like domains"/>
    <property type="match status" value="2"/>
</dbReference>
<dbReference type="InterPro" id="IPR036259">
    <property type="entry name" value="MFS_trans_sf"/>
</dbReference>
<dbReference type="PANTHER" id="PTHR43385">
    <property type="entry name" value="RIBOFLAVIN TRANSPORTER RIBJ"/>
    <property type="match status" value="1"/>
</dbReference>
<keyword evidence="4 7" id="KW-1133">Transmembrane helix</keyword>
<dbReference type="EMBL" id="UINC01002072">
    <property type="protein sequence ID" value="SUZ92596.1"/>
    <property type="molecule type" value="Genomic_DNA"/>
</dbReference>
<feature type="transmembrane region" description="Helical" evidence="7">
    <location>
        <begin position="251"/>
        <end position="267"/>
    </location>
</feature>
<feature type="transmembrane region" description="Helical" evidence="7">
    <location>
        <begin position="380"/>
        <end position="399"/>
    </location>
</feature>
<feature type="region of interest" description="Disordered" evidence="6">
    <location>
        <begin position="214"/>
        <end position="236"/>
    </location>
</feature>
<dbReference type="InterPro" id="IPR020846">
    <property type="entry name" value="MFS_dom"/>
</dbReference>
<feature type="non-terminal residue" evidence="9">
    <location>
        <position position="1"/>
    </location>
</feature>
<feature type="transmembrane region" description="Helical" evidence="7">
    <location>
        <begin position="93"/>
        <end position="112"/>
    </location>
</feature>
<dbReference type="SUPFAM" id="SSF103473">
    <property type="entry name" value="MFS general substrate transporter"/>
    <property type="match status" value="1"/>
</dbReference>
<feature type="transmembrane region" description="Helical" evidence="7">
    <location>
        <begin position="287"/>
        <end position="310"/>
    </location>
</feature>
<gene>
    <name evidence="9" type="ORF">METZ01_LOCUS45450</name>
</gene>
<feature type="transmembrane region" description="Helical" evidence="7">
    <location>
        <begin position="21"/>
        <end position="51"/>
    </location>
</feature>
<feature type="domain" description="Major facilitator superfamily (MFS) profile" evidence="8">
    <location>
        <begin position="27"/>
        <end position="431"/>
    </location>
</feature>
<evidence type="ECO:0000256" key="1">
    <source>
        <dbReference type="ARBA" id="ARBA00004141"/>
    </source>
</evidence>
<feature type="compositionally biased region" description="Low complexity" evidence="6">
    <location>
        <begin position="219"/>
        <end position="236"/>
    </location>
</feature>
<evidence type="ECO:0000256" key="7">
    <source>
        <dbReference type="SAM" id="Phobius"/>
    </source>
</evidence>
<evidence type="ECO:0000256" key="5">
    <source>
        <dbReference type="ARBA" id="ARBA00023136"/>
    </source>
</evidence>
<feature type="transmembrane region" description="Helical" evidence="7">
    <location>
        <begin position="317"/>
        <end position="335"/>
    </location>
</feature>
<name>A0A381RL81_9ZZZZ</name>
<evidence type="ECO:0000256" key="6">
    <source>
        <dbReference type="SAM" id="MobiDB-lite"/>
    </source>
</evidence>
<feature type="transmembrane region" description="Helical" evidence="7">
    <location>
        <begin position="186"/>
        <end position="206"/>
    </location>
</feature>
<proteinExistence type="predicted"/>
<keyword evidence="5 7" id="KW-0472">Membrane</keyword>
<accession>A0A381RL81</accession>
<evidence type="ECO:0000256" key="2">
    <source>
        <dbReference type="ARBA" id="ARBA00022448"/>
    </source>
</evidence>
<keyword evidence="3 7" id="KW-0812">Transmembrane</keyword>
<protein>
    <recommendedName>
        <fullName evidence="8">Major facilitator superfamily (MFS) profile domain-containing protein</fullName>
    </recommendedName>
</protein>
<dbReference type="InterPro" id="IPR052983">
    <property type="entry name" value="MFS_Riboflavin_Transporter"/>
</dbReference>
<sequence>VRHEIQADIDPRIVLARRTPFFYGWAVVLAAGSTMFVRNAAATLTIAVFVFPMSEDLGWSRTLIVGAAAAAGVISMFVSPLAGWIQQKFGARVLMGTSVFLLGAVILSLRWTTSPITFYLLFGIGRLIFQAPLQISASTAVAQWFVRLRGRSSSVLGVTHSMGMGLFPLFAQLFMNANDGDWRMAWFWMGISVWVIALPLTLIVMVNKPEDVGLTPDGDTPSTSNESDSSSSPTAAEQEIQWTLKEAMQTPAMWTLALAGGLVYFIHTGVNIHQAAFLRDHGISPSIAASALTVMAAGTAIGSIFWGNLLDRLPIKVVYMATAGWLGGISLLFLLVNSPVIAFTVALLFGIGLGGLLVVPPVAIAHYFGRSSLGAIRGATEPFVSGGQALGAVGAGIIYDLSGSYQGTFPTFTGAAIIAIVLLLATRRPKKHKVVETVAEDNTTS</sequence>
<dbReference type="PANTHER" id="PTHR43385:SF1">
    <property type="entry name" value="RIBOFLAVIN TRANSPORTER RIBJ"/>
    <property type="match status" value="1"/>
</dbReference>
<feature type="transmembrane region" description="Helical" evidence="7">
    <location>
        <begin position="154"/>
        <end position="174"/>
    </location>
</feature>
<feature type="transmembrane region" description="Helical" evidence="7">
    <location>
        <begin position="118"/>
        <end position="142"/>
    </location>
</feature>
<evidence type="ECO:0000256" key="3">
    <source>
        <dbReference type="ARBA" id="ARBA00022692"/>
    </source>
</evidence>
<feature type="transmembrane region" description="Helical" evidence="7">
    <location>
        <begin position="63"/>
        <end position="81"/>
    </location>
</feature>
<feature type="transmembrane region" description="Helical" evidence="7">
    <location>
        <begin position="405"/>
        <end position="425"/>
    </location>
</feature>
<evidence type="ECO:0000259" key="8">
    <source>
        <dbReference type="PROSITE" id="PS50850"/>
    </source>
</evidence>
<evidence type="ECO:0000256" key="4">
    <source>
        <dbReference type="ARBA" id="ARBA00022989"/>
    </source>
</evidence>
<dbReference type="GO" id="GO:0016020">
    <property type="term" value="C:membrane"/>
    <property type="evidence" value="ECO:0007669"/>
    <property type="project" value="UniProtKB-SubCell"/>
</dbReference>
<reference evidence="9" key="1">
    <citation type="submission" date="2018-05" db="EMBL/GenBank/DDBJ databases">
        <authorList>
            <person name="Lanie J.A."/>
            <person name="Ng W.-L."/>
            <person name="Kazmierczak K.M."/>
            <person name="Andrzejewski T.M."/>
            <person name="Davidsen T.M."/>
            <person name="Wayne K.J."/>
            <person name="Tettelin H."/>
            <person name="Glass J.I."/>
            <person name="Rusch D."/>
            <person name="Podicherti R."/>
            <person name="Tsui H.-C.T."/>
            <person name="Winkler M.E."/>
        </authorList>
    </citation>
    <scope>NUCLEOTIDE SEQUENCE</scope>
</reference>